<dbReference type="OrthoDB" id="7862313at2759"/>
<accession>A0A6J2T4V7</accession>
<name>A0A6J2T4V7_DROLE</name>
<protein>
    <submittedName>
        <fullName evidence="3">Uncharacterized protein LOC115620705 isoform X1</fullName>
    </submittedName>
</protein>
<dbReference type="InterPro" id="IPR013761">
    <property type="entry name" value="SAM/pointed_sf"/>
</dbReference>
<dbReference type="InterPro" id="IPR001660">
    <property type="entry name" value="SAM"/>
</dbReference>
<reference evidence="3" key="1">
    <citation type="submission" date="2025-08" db="UniProtKB">
        <authorList>
            <consortium name="RefSeq"/>
        </authorList>
    </citation>
    <scope>IDENTIFICATION</scope>
    <source>
        <strain evidence="3">11010-0011.00</strain>
        <tissue evidence="3">Whole body</tissue>
    </source>
</reference>
<dbReference type="PROSITE" id="PS50105">
    <property type="entry name" value="SAM_DOMAIN"/>
    <property type="match status" value="1"/>
</dbReference>
<feature type="domain" description="SAM" evidence="1">
    <location>
        <begin position="1"/>
        <end position="65"/>
    </location>
</feature>
<organism evidence="2 3">
    <name type="scientific">Drosophila lebanonensis</name>
    <name type="common">Fruit fly</name>
    <name type="synonym">Scaptodrosophila lebanonensis</name>
    <dbReference type="NCBI Taxonomy" id="7225"/>
    <lineage>
        <taxon>Eukaryota</taxon>
        <taxon>Metazoa</taxon>
        <taxon>Ecdysozoa</taxon>
        <taxon>Arthropoda</taxon>
        <taxon>Hexapoda</taxon>
        <taxon>Insecta</taxon>
        <taxon>Pterygota</taxon>
        <taxon>Neoptera</taxon>
        <taxon>Endopterygota</taxon>
        <taxon>Diptera</taxon>
        <taxon>Brachycera</taxon>
        <taxon>Muscomorpha</taxon>
        <taxon>Ephydroidea</taxon>
        <taxon>Drosophilidae</taxon>
        <taxon>Scaptodrosophila</taxon>
    </lineage>
</organism>
<dbReference type="PANTHER" id="PTHR12301">
    <property type="entry name" value="SAM-DOMAIN, SH3 AND NUCLEAR LOCALIZATION SIGNALS PROTEIN RELATED"/>
    <property type="match status" value="1"/>
</dbReference>
<evidence type="ECO:0000313" key="2">
    <source>
        <dbReference type="Proteomes" id="UP000504634"/>
    </source>
</evidence>
<dbReference type="AlphaFoldDB" id="A0A6J2T4V7"/>
<dbReference type="Gene3D" id="1.10.150.50">
    <property type="entry name" value="Transcription Factor, Ets-1"/>
    <property type="match status" value="1"/>
</dbReference>
<keyword evidence="2" id="KW-1185">Reference proteome</keyword>
<sequence length="244" mass="27484">MCRRAVRDWLVQLTMEKYIYNIADKGFDTIARCKLLTPIDLLLMNITDRSHRKLLMDGVHLLRNSAEHFICTEPCELHSDELNMDLFNPAEELDSKGSCDSIFINSDFATDEVMESSPHPSPPLVPKSKSLPKMKSQLWADTDELVFPSKHPTILKSKSLPKFGKCQNPDNGEVIIKSTQTNVPTLRVTLSYVCAACPHLKFSTKSALEQHIAENNGTESIDHKRGVPLVNKIEKVALELIEID</sequence>
<dbReference type="GeneID" id="115620705"/>
<evidence type="ECO:0000313" key="3">
    <source>
        <dbReference type="RefSeq" id="XP_030369937.1"/>
    </source>
</evidence>
<dbReference type="PANTHER" id="PTHR12301:SF8">
    <property type="entry name" value="STERILE ALPHA MOTIF DOMAIN-CONTAINING PROTEIN 5"/>
    <property type="match status" value="1"/>
</dbReference>
<evidence type="ECO:0000259" key="1">
    <source>
        <dbReference type="PROSITE" id="PS50105"/>
    </source>
</evidence>
<gene>
    <name evidence="3" type="primary">LOC115620705</name>
</gene>
<proteinExistence type="predicted"/>
<dbReference type="InterPro" id="IPR051725">
    <property type="entry name" value="SAM-SH3_domain_protein"/>
</dbReference>
<dbReference type="Pfam" id="PF00536">
    <property type="entry name" value="SAM_1"/>
    <property type="match status" value="1"/>
</dbReference>
<dbReference type="Proteomes" id="UP000504634">
    <property type="component" value="Unplaced"/>
</dbReference>
<dbReference type="SUPFAM" id="SSF47769">
    <property type="entry name" value="SAM/Pointed domain"/>
    <property type="match status" value="1"/>
</dbReference>
<dbReference type="RefSeq" id="XP_030369937.1">
    <property type="nucleotide sequence ID" value="XM_030514077.1"/>
</dbReference>